<dbReference type="CDD" id="cd00067">
    <property type="entry name" value="GAL4"/>
    <property type="match status" value="1"/>
</dbReference>
<dbReference type="Gene3D" id="4.10.240.10">
    <property type="entry name" value="Zn(2)-C6 fungal-type DNA-binding domain"/>
    <property type="match status" value="1"/>
</dbReference>
<comment type="caution">
    <text evidence="6">The sequence shown here is derived from an EMBL/GenBank/DDBJ whole genome shotgun (WGS) entry which is preliminary data.</text>
</comment>
<dbReference type="InterPro" id="IPR007219">
    <property type="entry name" value="XnlR_reg_dom"/>
</dbReference>
<gene>
    <name evidence="6" type="ORF">BBAD15_g6276</name>
</gene>
<dbReference type="EMBL" id="ANFO01000584">
    <property type="protein sequence ID" value="KGQ08400.1"/>
    <property type="molecule type" value="Genomic_DNA"/>
</dbReference>
<evidence type="ECO:0000259" key="5">
    <source>
        <dbReference type="PROSITE" id="PS50048"/>
    </source>
</evidence>
<dbReference type="GO" id="GO:0006351">
    <property type="term" value="P:DNA-templated transcription"/>
    <property type="evidence" value="ECO:0007669"/>
    <property type="project" value="InterPro"/>
</dbReference>
<dbReference type="PROSITE" id="PS00463">
    <property type="entry name" value="ZN2_CY6_FUNGAL_1"/>
    <property type="match status" value="1"/>
</dbReference>
<organism evidence="6 7">
    <name type="scientific">Beauveria bassiana D1-5</name>
    <dbReference type="NCBI Taxonomy" id="1245745"/>
    <lineage>
        <taxon>Eukaryota</taxon>
        <taxon>Fungi</taxon>
        <taxon>Dikarya</taxon>
        <taxon>Ascomycota</taxon>
        <taxon>Pezizomycotina</taxon>
        <taxon>Sordariomycetes</taxon>
        <taxon>Hypocreomycetidae</taxon>
        <taxon>Hypocreales</taxon>
        <taxon>Cordycipitaceae</taxon>
        <taxon>Beauveria</taxon>
    </lineage>
</organism>
<dbReference type="PANTHER" id="PTHR31001">
    <property type="entry name" value="UNCHARACTERIZED TRANSCRIPTIONAL REGULATORY PROTEIN"/>
    <property type="match status" value="1"/>
</dbReference>
<feature type="compositionally biased region" description="Acidic residues" evidence="4">
    <location>
        <begin position="263"/>
        <end position="272"/>
    </location>
</feature>
<feature type="compositionally biased region" description="Low complexity" evidence="4">
    <location>
        <begin position="32"/>
        <end position="50"/>
    </location>
</feature>
<dbReference type="Proteomes" id="UP000030106">
    <property type="component" value="Unassembled WGS sequence"/>
</dbReference>
<evidence type="ECO:0000256" key="3">
    <source>
        <dbReference type="ARBA" id="ARBA00023242"/>
    </source>
</evidence>
<dbReference type="SMART" id="SM00066">
    <property type="entry name" value="GAL4"/>
    <property type="match status" value="1"/>
</dbReference>
<feature type="compositionally biased region" description="Acidic residues" evidence="4">
    <location>
        <begin position="1"/>
        <end position="12"/>
    </location>
</feature>
<feature type="domain" description="Zn(2)-C6 fungal-type" evidence="5">
    <location>
        <begin position="86"/>
        <end position="115"/>
    </location>
</feature>
<evidence type="ECO:0000256" key="4">
    <source>
        <dbReference type="SAM" id="MobiDB-lite"/>
    </source>
</evidence>
<dbReference type="Pfam" id="PF04082">
    <property type="entry name" value="Fungal_trans"/>
    <property type="match status" value="1"/>
</dbReference>
<dbReference type="HOGENOM" id="CLU_004083_2_0_1"/>
<dbReference type="CDD" id="cd12148">
    <property type="entry name" value="fungal_TF_MHR"/>
    <property type="match status" value="1"/>
</dbReference>
<protein>
    <recommendedName>
        <fullName evidence="5">Zn(2)-C6 fungal-type domain-containing protein</fullName>
    </recommendedName>
</protein>
<keyword evidence="2" id="KW-0479">Metal-binding</keyword>
<feature type="compositionally biased region" description="Polar residues" evidence="4">
    <location>
        <begin position="51"/>
        <end position="60"/>
    </location>
</feature>
<dbReference type="STRING" id="1245745.A0A0A2VQF4"/>
<feature type="region of interest" description="Disordered" evidence="4">
    <location>
        <begin position="260"/>
        <end position="281"/>
    </location>
</feature>
<dbReference type="SMART" id="SM00906">
    <property type="entry name" value="Fungal_trans"/>
    <property type="match status" value="1"/>
</dbReference>
<feature type="region of interest" description="Disordered" evidence="4">
    <location>
        <begin position="162"/>
        <end position="212"/>
    </location>
</feature>
<proteinExistence type="predicted"/>
<name>A0A0A2VQF4_BEABA</name>
<dbReference type="GO" id="GO:0008270">
    <property type="term" value="F:zinc ion binding"/>
    <property type="evidence" value="ECO:0007669"/>
    <property type="project" value="InterPro"/>
</dbReference>
<evidence type="ECO:0000313" key="7">
    <source>
        <dbReference type="Proteomes" id="UP000030106"/>
    </source>
</evidence>
<dbReference type="InterPro" id="IPR036864">
    <property type="entry name" value="Zn2-C6_fun-type_DNA-bd_sf"/>
</dbReference>
<evidence type="ECO:0000313" key="6">
    <source>
        <dbReference type="EMBL" id="KGQ08400.1"/>
    </source>
</evidence>
<reference evidence="6 7" key="1">
    <citation type="submission" date="2012-10" db="EMBL/GenBank/DDBJ databases">
        <title>Genome sequencing and analysis of entomopathogenic fungi Beauveria bassiana D1-5.</title>
        <authorList>
            <person name="Li Q."/>
            <person name="Wang L."/>
            <person name="Zhang Z."/>
            <person name="Wang Q."/>
            <person name="Ren J."/>
            <person name="Wang M."/>
            <person name="Xu W."/>
            <person name="Wang J."/>
            <person name="Lu Y."/>
            <person name="Du Q."/>
            <person name="Sun Z."/>
        </authorList>
    </citation>
    <scope>NUCLEOTIDE SEQUENCE [LARGE SCALE GENOMIC DNA]</scope>
    <source>
        <strain evidence="6 7">D1-5</strain>
    </source>
</reference>
<dbReference type="GO" id="GO:0005634">
    <property type="term" value="C:nucleus"/>
    <property type="evidence" value="ECO:0007669"/>
    <property type="project" value="UniProtKB-SubCell"/>
</dbReference>
<dbReference type="eggNOG" id="ENOG502SIT3">
    <property type="taxonomic scope" value="Eukaryota"/>
</dbReference>
<dbReference type="PROSITE" id="PS50048">
    <property type="entry name" value="ZN2_CY6_FUNGAL_2"/>
    <property type="match status" value="1"/>
</dbReference>
<dbReference type="InterPro" id="IPR050613">
    <property type="entry name" value="Sec_Metabolite_Reg"/>
</dbReference>
<dbReference type="Pfam" id="PF00172">
    <property type="entry name" value="Zn_clus"/>
    <property type="match status" value="1"/>
</dbReference>
<dbReference type="OrthoDB" id="3989227at2759"/>
<dbReference type="InterPro" id="IPR001138">
    <property type="entry name" value="Zn2Cys6_DnaBD"/>
</dbReference>
<dbReference type="AlphaFoldDB" id="A0A0A2VQF4"/>
<evidence type="ECO:0000256" key="1">
    <source>
        <dbReference type="ARBA" id="ARBA00004123"/>
    </source>
</evidence>
<dbReference type="SUPFAM" id="SSF57701">
    <property type="entry name" value="Zn2/Cys6 DNA-binding domain"/>
    <property type="match status" value="1"/>
</dbReference>
<feature type="compositionally biased region" description="Low complexity" evidence="4">
    <location>
        <begin position="182"/>
        <end position="194"/>
    </location>
</feature>
<evidence type="ECO:0000256" key="2">
    <source>
        <dbReference type="ARBA" id="ARBA00022723"/>
    </source>
</evidence>
<sequence>MNYFDDYDEPLADDGPMSHEPPAAVASPPTLAQPGQAAGAAAAAAGVASQPRSSGNATIYQTTGSDAYTSAIMSPGGSGPALNPRSCVTCRRRKVRCDKQMPCSNCRRAQIPCIFPAPGRAPRQQKPKDPNAPPKSSSQREVELIKRLRKLEGIVEELSGQIEVESGSGRQAHSESPRVATSGEASSHSQYSSSLDLFGGRPASESGHETNPDVLRKRDVSQQFGRMVLGDHKGTTRYVSSGFWSKMNDEIDAIRAETQKLTDDDDESEYDESPMQTPDTLGTLNDHHSFILGYRSADVDLGKLHPLPSHAAFLWSVYQENVEPLIKILHVPTIDVLLREARRDATTLSPANEALVFVIYFSAITALEAEDVQTNLGADKFALLAQYRFAVEQALAKANFLNTSEITVLQAFTLFLLVSRRHDDSRFCWSLTSLIVRLAQGMGLHRDGTHFNLPPFETEMRRRVWWALITLDLRSGEELGTDMVIPDGGYDTQLPLNINDADISIDSKHFPESREGRSDCAVAVVRYEICAMARRIHCASSAMMMRSETSSIAEKEQMLIEVYQRIEDKFLRHVVDEMDPLYWVVAMITRVIMAKTCLVIYHPLLFPGAEEPLSNEVRQKLYVAAIEIIECNHKLRTDPRCKQYRWLFKTYTTWHAISYVLVETCRRPWTPLVERAWHAVTGYEGDPVELAKKADHAAVFIPLRKLFARARRHREAEITRLRSNPDEARRLNFSERMDPGPARFGPVRGAEHIMDQARERWRLLIKPEGASASSWLGSKAVGGSRKMPAEENFQPTPAPTDAGIVTGQPMEAGPCPSPFDISYAMNFVDTLMAQNNVPMADFWDISNLDPAAANVNLTTQQALKDPVLGIQTPKDDSGQPLLWADPFSTAGIKLDDVLADDAEMGDDFNWQDWSQSIRGLELGASQSQPLNPNQCWP</sequence>
<dbReference type="GO" id="GO:0003677">
    <property type="term" value="F:DNA binding"/>
    <property type="evidence" value="ECO:0007669"/>
    <property type="project" value="InterPro"/>
</dbReference>
<keyword evidence="3" id="KW-0539">Nucleus</keyword>
<feature type="region of interest" description="Disordered" evidence="4">
    <location>
        <begin position="1"/>
        <end position="60"/>
    </location>
</feature>
<comment type="subcellular location">
    <subcellularLocation>
        <location evidence="1">Nucleus</location>
    </subcellularLocation>
</comment>
<feature type="region of interest" description="Disordered" evidence="4">
    <location>
        <begin position="776"/>
        <end position="798"/>
    </location>
</feature>
<dbReference type="PANTHER" id="PTHR31001:SF50">
    <property type="entry name" value="ZN(II)2CYS6 TRANSCRIPTION FACTOR (EUROFUNG)"/>
    <property type="match status" value="1"/>
</dbReference>
<dbReference type="GO" id="GO:0000981">
    <property type="term" value="F:DNA-binding transcription factor activity, RNA polymerase II-specific"/>
    <property type="evidence" value="ECO:0007669"/>
    <property type="project" value="InterPro"/>
</dbReference>
<feature type="region of interest" description="Disordered" evidence="4">
    <location>
        <begin position="117"/>
        <end position="141"/>
    </location>
</feature>
<accession>A0A0A2VQF4</accession>